<dbReference type="Proteomes" id="UP000013827">
    <property type="component" value="Unassembled WGS sequence"/>
</dbReference>
<dbReference type="HOGENOM" id="CLU_704820_0_0_1"/>
<reference evidence="3" key="1">
    <citation type="journal article" date="2013" name="Nature">
        <title>Pan genome of the phytoplankton Emiliania underpins its global distribution.</title>
        <authorList>
            <person name="Read B.A."/>
            <person name="Kegel J."/>
            <person name="Klute M.J."/>
            <person name="Kuo A."/>
            <person name="Lefebvre S.C."/>
            <person name="Maumus F."/>
            <person name="Mayer C."/>
            <person name="Miller J."/>
            <person name="Monier A."/>
            <person name="Salamov A."/>
            <person name="Young J."/>
            <person name="Aguilar M."/>
            <person name="Claverie J.M."/>
            <person name="Frickenhaus S."/>
            <person name="Gonzalez K."/>
            <person name="Herman E.K."/>
            <person name="Lin Y.C."/>
            <person name="Napier J."/>
            <person name="Ogata H."/>
            <person name="Sarno A.F."/>
            <person name="Shmutz J."/>
            <person name="Schroeder D."/>
            <person name="de Vargas C."/>
            <person name="Verret F."/>
            <person name="von Dassow P."/>
            <person name="Valentin K."/>
            <person name="Van de Peer Y."/>
            <person name="Wheeler G."/>
            <person name="Dacks J.B."/>
            <person name="Delwiche C.F."/>
            <person name="Dyhrman S.T."/>
            <person name="Glockner G."/>
            <person name="John U."/>
            <person name="Richards T."/>
            <person name="Worden A.Z."/>
            <person name="Zhang X."/>
            <person name="Grigoriev I.V."/>
            <person name="Allen A.E."/>
            <person name="Bidle K."/>
            <person name="Borodovsky M."/>
            <person name="Bowler C."/>
            <person name="Brownlee C."/>
            <person name="Cock J.M."/>
            <person name="Elias M."/>
            <person name="Gladyshev V.N."/>
            <person name="Groth M."/>
            <person name="Guda C."/>
            <person name="Hadaegh A."/>
            <person name="Iglesias-Rodriguez M.D."/>
            <person name="Jenkins J."/>
            <person name="Jones B.M."/>
            <person name="Lawson T."/>
            <person name="Leese F."/>
            <person name="Lindquist E."/>
            <person name="Lobanov A."/>
            <person name="Lomsadze A."/>
            <person name="Malik S.B."/>
            <person name="Marsh M.E."/>
            <person name="Mackinder L."/>
            <person name="Mock T."/>
            <person name="Mueller-Roeber B."/>
            <person name="Pagarete A."/>
            <person name="Parker M."/>
            <person name="Probert I."/>
            <person name="Quesneville H."/>
            <person name="Raines C."/>
            <person name="Rensing S.A."/>
            <person name="Riano-Pachon D.M."/>
            <person name="Richier S."/>
            <person name="Rokitta S."/>
            <person name="Shiraiwa Y."/>
            <person name="Soanes D.M."/>
            <person name="van der Giezen M."/>
            <person name="Wahlund T.M."/>
            <person name="Williams B."/>
            <person name="Wilson W."/>
            <person name="Wolfe G."/>
            <person name="Wurch L.L."/>
        </authorList>
    </citation>
    <scope>NUCLEOTIDE SEQUENCE</scope>
</reference>
<sequence>MSRRREVAVSAAALAGLAACALIFVLRRRRALAPPSAPRAPAAAQPPPPAAAAQPQPAAAAPPPPFEAGTRLVLTGLKSRPELNGQRVTVLGYDAAKGRLNVALSQGRSTIQVKPANLLPAAAPSVGEMTAKELSELGLADAAALTARHAERVARDGKTIRLWPPPRGKLERSRALNQAAPGSELVLKPVRGREIFAAATLDGLGMVTLDPTLGERADDSRFTALPAPYFAPLCHMSQALHVESLLGAVERLARAGEAHAAEEAEAARAFGAHTYFCFNASASEDSILPVTAIGRGEKGGGARGGAAWILLYTCEMLLEHARPGMEQRGIFPEGQQLAATAVPLASVLTTLQGSAANAGVHINEFVPGLAPSAKATHLESEFLSRFLALAGA</sequence>
<organism evidence="2 3">
    <name type="scientific">Emiliania huxleyi (strain CCMP1516)</name>
    <dbReference type="NCBI Taxonomy" id="280463"/>
    <lineage>
        <taxon>Eukaryota</taxon>
        <taxon>Haptista</taxon>
        <taxon>Haptophyta</taxon>
        <taxon>Prymnesiophyceae</taxon>
        <taxon>Isochrysidales</taxon>
        <taxon>Noelaerhabdaceae</taxon>
        <taxon>Emiliania</taxon>
    </lineage>
</organism>
<name>A0A0D3IJN6_EMIH1</name>
<evidence type="ECO:0000313" key="3">
    <source>
        <dbReference type="Proteomes" id="UP000013827"/>
    </source>
</evidence>
<dbReference type="RefSeq" id="XP_005763900.1">
    <property type="nucleotide sequence ID" value="XM_005763843.1"/>
</dbReference>
<dbReference type="PROSITE" id="PS51257">
    <property type="entry name" value="PROKAR_LIPOPROTEIN"/>
    <property type="match status" value="1"/>
</dbReference>
<dbReference type="PaxDb" id="2903-EOD11471"/>
<reference evidence="2" key="2">
    <citation type="submission" date="2024-10" db="UniProtKB">
        <authorList>
            <consortium name="EnsemblProtists"/>
        </authorList>
    </citation>
    <scope>IDENTIFICATION</scope>
</reference>
<dbReference type="EnsemblProtists" id="EOD11471">
    <property type="protein sequence ID" value="EOD11471"/>
    <property type="gene ID" value="EMIHUDRAFT_120338"/>
</dbReference>
<accession>A0A0D3IJN6</accession>
<protein>
    <submittedName>
        <fullName evidence="2">Uncharacterized protein</fullName>
    </submittedName>
</protein>
<proteinExistence type="predicted"/>
<evidence type="ECO:0000256" key="1">
    <source>
        <dbReference type="SAM" id="MobiDB-lite"/>
    </source>
</evidence>
<feature type="region of interest" description="Disordered" evidence="1">
    <location>
        <begin position="34"/>
        <end position="69"/>
    </location>
</feature>
<keyword evidence="3" id="KW-1185">Reference proteome</keyword>
<dbReference type="KEGG" id="ehx:EMIHUDRAFT_120338"/>
<dbReference type="AlphaFoldDB" id="A0A0D3IJN6"/>
<evidence type="ECO:0000313" key="2">
    <source>
        <dbReference type="EnsemblProtists" id="EOD11471"/>
    </source>
</evidence>
<dbReference type="GeneID" id="17257625"/>